<organism evidence="1">
    <name type="scientific">Dyadobacter sp. 676</name>
    <dbReference type="NCBI Taxonomy" id="3088362"/>
    <lineage>
        <taxon>Bacteria</taxon>
        <taxon>Pseudomonadati</taxon>
        <taxon>Bacteroidota</taxon>
        <taxon>Cytophagia</taxon>
        <taxon>Cytophagales</taxon>
        <taxon>Spirosomataceae</taxon>
        <taxon>Dyadobacter</taxon>
    </lineage>
</organism>
<name>A0AAU8FS37_9BACT</name>
<dbReference type="AlphaFoldDB" id="A0AAU8FS37"/>
<gene>
    <name evidence="1" type="ORF">ABV298_09635</name>
</gene>
<evidence type="ECO:0000313" key="1">
    <source>
        <dbReference type="EMBL" id="XCH26631.1"/>
    </source>
</evidence>
<proteinExistence type="predicted"/>
<dbReference type="RefSeq" id="WP_353721915.1">
    <property type="nucleotide sequence ID" value="NZ_CP159289.1"/>
</dbReference>
<accession>A0AAU8FS37</accession>
<protein>
    <submittedName>
        <fullName evidence="1">Uncharacterized protein</fullName>
    </submittedName>
</protein>
<dbReference type="EMBL" id="CP159289">
    <property type="protein sequence ID" value="XCH26631.1"/>
    <property type="molecule type" value="Genomic_DNA"/>
</dbReference>
<sequence length="84" mass="9888">MSSDLTSIRKAYSSLPISNDCTGQKHQLRRRWVLLQNIKNAQEENIDQEGVNGIFWQLPDQTSNAYKFSFYFYNSKKNSTFFEL</sequence>
<reference evidence="1" key="1">
    <citation type="submission" date="2024-06" db="EMBL/GenBank/DDBJ databases">
        <title>Sequencing and assembly of the genome of Dyadobacter sp. strain 676, a symbiont of Cyamopsis tetragonoloba.</title>
        <authorList>
            <person name="Guro P."/>
            <person name="Sazanova A."/>
            <person name="Kuznetsova I."/>
            <person name="Belimov A."/>
            <person name="Safronova V."/>
        </authorList>
    </citation>
    <scope>NUCLEOTIDE SEQUENCE</scope>
    <source>
        <strain evidence="1">676</strain>
    </source>
</reference>